<comment type="caution">
    <text evidence="2">The sequence shown here is derived from an EMBL/GenBank/DDBJ whole genome shotgun (WGS) entry which is preliminary data.</text>
</comment>
<feature type="compositionally biased region" description="Basic and acidic residues" evidence="1">
    <location>
        <begin position="31"/>
        <end position="42"/>
    </location>
</feature>
<keyword evidence="3" id="KW-1185">Reference proteome</keyword>
<name>A0ABD1UWZ2_9LAMI</name>
<sequence length="105" mass="11792">MEAKPKNNREKMSGSRLNSDDSSGCKSSCVSKRECPPEKESEAVRKTIARVTQTVADIAVNMYHFADENTIENIAMRQFFMQYEYAVPHQVDEIDSGDGNTMPVV</sequence>
<gene>
    <name evidence="2" type="ORF">Fot_22170</name>
</gene>
<dbReference type="Proteomes" id="UP001604277">
    <property type="component" value="Unassembled WGS sequence"/>
</dbReference>
<accession>A0ABD1UWZ2</accession>
<protein>
    <submittedName>
        <fullName evidence="2">Uncharacterized protein</fullName>
    </submittedName>
</protein>
<reference evidence="3" key="1">
    <citation type="submission" date="2024-07" db="EMBL/GenBank/DDBJ databases">
        <title>Two chromosome-level genome assemblies of Korean endemic species Abeliophyllum distichum and Forsythia ovata (Oleaceae).</title>
        <authorList>
            <person name="Jang H."/>
        </authorList>
    </citation>
    <scope>NUCLEOTIDE SEQUENCE [LARGE SCALE GENOMIC DNA]</scope>
</reference>
<evidence type="ECO:0000313" key="3">
    <source>
        <dbReference type="Proteomes" id="UP001604277"/>
    </source>
</evidence>
<organism evidence="2 3">
    <name type="scientific">Forsythia ovata</name>
    <dbReference type="NCBI Taxonomy" id="205694"/>
    <lineage>
        <taxon>Eukaryota</taxon>
        <taxon>Viridiplantae</taxon>
        <taxon>Streptophyta</taxon>
        <taxon>Embryophyta</taxon>
        <taxon>Tracheophyta</taxon>
        <taxon>Spermatophyta</taxon>
        <taxon>Magnoliopsida</taxon>
        <taxon>eudicotyledons</taxon>
        <taxon>Gunneridae</taxon>
        <taxon>Pentapetalae</taxon>
        <taxon>asterids</taxon>
        <taxon>lamiids</taxon>
        <taxon>Lamiales</taxon>
        <taxon>Oleaceae</taxon>
        <taxon>Forsythieae</taxon>
        <taxon>Forsythia</taxon>
    </lineage>
</organism>
<proteinExistence type="predicted"/>
<evidence type="ECO:0000313" key="2">
    <source>
        <dbReference type="EMBL" id="KAL2529569.1"/>
    </source>
</evidence>
<dbReference type="EMBL" id="JBFOLJ010000006">
    <property type="protein sequence ID" value="KAL2529569.1"/>
    <property type="molecule type" value="Genomic_DNA"/>
</dbReference>
<feature type="compositionally biased region" description="Basic and acidic residues" evidence="1">
    <location>
        <begin position="1"/>
        <end position="13"/>
    </location>
</feature>
<feature type="region of interest" description="Disordered" evidence="1">
    <location>
        <begin position="1"/>
        <end position="42"/>
    </location>
</feature>
<dbReference type="AlphaFoldDB" id="A0ABD1UWZ2"/>
<evidence type="ECO:0000256" key="1">
    <source>
        <dbReference type="SAM" id="MobiDB-lite"/>
    </source>
</evidence>
<feature type="compositionally biased region" description="Polar residues" evidence="1">
    <location>
        <begin position="15"/>
        <end position="30"/>
    </location>
</feature>